<evidence type="ECO:0000256" key="4">
    <source>
        <dbReference type="ARBA" id="ARBA00022989"/>
    </source>
</evidence>
<keyword evidence="5 6" id="KW-0472">Membrane</keyword>
<feature type="transmembrane region" description="Helical" evidence="6">
    <location>
        <begin position="675"/>
        <end position="698"/>
    </location>
</feature>
<feature type="transmembrane region" description="Helical" evidence="6">
    <location>
        <begin position="21"/>
        <end position="41"/>
    </location>
</feature>
<evidence type="ECO:0000256" key="6">
    <source>
        <dbReference type="SAM" id="Phobius"/>
    </source>
</evidence>
<evidence type="ECO:0000259" key="8">
    <source>
        <dbReference type="Pfam" id="PF12704"/>
    </source>
</evidence>
<dbReference type="Pfam" id="PF02687">
    <property type="entry name" value="FtsX"/>
    <property type="match status" value="2"/>
</dbReference>
<dbReference type="Pfam" id="PF12704">
    <property type="entry name" value="MacB_PCD"/>
    <property type="match status" value="2"/>
</dbReference>
<dbReference type="InterPro" id="IPR050250">
    <property type="entry name" value="Macrolide_Exporter_MacB"/>
</dbReference>
<feature type="domain" description="MacB-like periplasmic core" evidence="8">
    <location>
        <begin position="20"/>
        <end position="241"/>
    </location>
</feature>
<name>A0A316HGK9_9SPHI</name>
<organism evidence="9 10">
    <name type="scientific">Mucilaginibacter oryzae</name>
    <dbReference type="NCBI Taxonomy" id="468058"/>
    <lineage>
        <taxon>Bacteria</taxon>
        <taxon>Pseudomonadati</taxon>
        <taxon>Bacteroidota</taxon>
        <taxon>Sphingobacteriia</taxon>
        <taxon>Sphingobacteriales</taxon>
        <taxon>Sphingobacteriaceae</taxon>
        <taxon>Mucilaginibacter</taxon>
    </lineage>
</organism>
<keyword evidence="2" id="KW-1003">Cell membrane</keyword>
<accession>A0A316HGK9</accession>
<feature type="transmembrane region" description="Helical" evidence="6">
    <location>
        <begin position="375"/>
        <end position="401"/>
    </location>
</feature>
<keyword evidence="3 6" id="KW-0812">Transmembrane</keyword>
<feature type="domain" description="ABC3 transporter permease C-terminal" evidence="7">
    <location>
        <begin position="286"/>
        <end position="396"/>
    </location>
</feature>
<dbReference type="Proteomes" id="UP000245678">
    <property type="component" value="Unassembled WGS sequence"/>
</dbReference>
<dbReference type="PANTHER" id="PTHR30572:SF18">
    <property type="entry name" value="ABC-TYPE MACROLIDE FAMILY EXPORT SYSTEM PERMEASE COMPONENT 2"/>
    <property type="match status" value="1"/>
</dbReference>
<feature type="domain" description="MacB-like periplasmic core" evidence="8">
    <location>
        <begin position="493"/>
        <end position="640"/>
    </location>
</feature>
<evidence type="ECO:0000256" key="1">
    <source>
        <dbReference type="ARBA" id="ARBA00004651"/>
    </source>
</evidence>
<gene>
    <name evidence="9" type="ORF">LX99_03178</name>
</gene>
<dbReference type="InterPro" id="IPR025857">
    <property type="entry name" value="MacB_PCD"/>
</dbReference>
<evidence type="ECO:0000256" key="2">
    <source>
        <dbReference type="ARBA" id="ARBA00022475"/>
    </source>
</evidence>
<keyword evidence="4 6" id="KW-1133">Transmembrane helix</keyword>
<protein>
    <submittedName>
        <fullName evidence="9">Putative permease</fullName>
    </submittedName>
</protein>
<reference evidence="9 10" key="1">
    <citation type="submission" date="2018-05" db="EMBL/GenBank/DDBJ databases">
        <title>Genomic Encyclopedia of Archaeal and Bacterial Type Strains, Phase II (KMG-II): from individual species to whole genera.</title>
        <authorList>
            <person name="Goeker M."/>
        </authorList>
    </citation>
    <scope>NUCLEOTIDE SEQUENCE [LARGE SCALE GENOMIC DNA]</scope>
    <source>
        <strain evidence="9 10">DSM 19975</strain>
    </source>
</reference>
<dbReference type="AlphaFoldDB" id="A0A316HGK9"/>
<evidence type="ECO:0000259" key="7">
    <source>
        <dbReference type="Pfam" id="PF02687"/>
    </source>
</evidence>
<feature type="transmembrane region" description="Helical" evidence="6">
    <location>
        <begin position="759"/>
        <end position="781"/>
    </location>
</feature>
<dbReference type="GO" id="GO:0005886">
    <property type="term" value="C:plasma membrane"/>
    <property type="evidence" value="ECO:0007669"/>
    <property type="project" value="UniProtKB-SubCell"/>
</dbReference>
<evidence type="ECO:0000313" key="10">
    <source>
        <dbReference type="Proteomes" id="UP000245678"/>
    </source>
</evidence>
<dbReference type="GO" id="GO:0022857">
    <property type="term" value="F:transmembrane transporter activity"/>
    <property type="evidence" value="ECO:0007669"/>
    <property type="project" value="TreeGrafter"/>
</dbReference>
<evidence type="ECO:0000256" key="5">
    <source>
        <dbReference type="ARBA" id="ARBA00023136"/>
    </source>
</evidence>
<dbReference type="PANTHER" id="PTHR30572">
    <property type="entry name" value="MEMBRANE COMPONENT OF TRANSPORTER-RELATED"/>
    <property type="match status" value="1"/>
</dbReference>
<feature type="domain" description="ABC3 transporter permease C-terminal" evidence="7">
    <location>
        <begin position="678"/>
        <end position="788"/>
    </location>
</feature>
<proteinExistence type="predicted"/>
<keyword evidence="10" id="KW-1185">Reference proteome</keyword>
<dbReference type="RefSeq" id="WP_109608735.1">
    <property type="nucleotide sequence ID" value="NZ_QGHA01000005.1"/>
</dbReference>
<feature type="transmembrane region" description="Helical" evidence="6">
    <location>
        <begin position="281"/>
        <end position="303"/>
    </location>
</feature>
<feature type="transmembrane region" description="Helical" evidence="6">
    <location>
        <begin position="422"/>
        <end position="443"/>
    </location>
</feature>
<sequence>MLKNYFKVAFRNLIKHRATSFINIAGLTVGISAAVFIMLWVQNELSFDNYHQDAANIYRVKTKLDLTRNETWIWESSPYVLGSVAKKEIPGIQQYTFLWPGYMVTVHNNGKLISEKKYAYVDANWFNVFHYNFVGGSAESFTKNPFSLILTQSTAKKYFGDADAVGKTLKVDSVNYQVQAVVKDNPANSSFQYDILMPVEAKLSNPHEKEQATHWGNYNGLTFIKLQPGVSTALIAKELTAIVRKNNKGSENTTLSVIKLKDMHFESDLQSSSFEHGNRRLVNVFMVLAVLLLATACINYVNLTTARASVRSKEVSVRKIVGAGRLQLFGQFMSESLVVSVLALVFSVVAIQVFLPAFNTVTEKHFTQPLTSGTTWLILLGTLLISFVSNGLYPAVLLSSFKPLIVFKGRNALNFKDAGIRKSLVVLQFGVSVMLIICTMVIYRQLHFMQKVDLGYNREHVFTFRVPWTALGFDEKKRVSMLNSIANELRGQSAVREVAQSGEDNFYNNGTKMSGSMDWDGRPADYQPSAATLAADENFQKMLSLKMKEGHWFGKGNVDQHNVILNETAVKQLGIHQPVIGQRMKFNGDSGVVVGVVKDFNFRSLHEKIGPMVIYNHTDWAAAFYIKTAPGNTAGAIKAAQDVWSRFVPEQPFAYTFLDDGYNKLYHAEQRSSTLITAFAGIAIAISAMGLLGLAAFAAEQRVKEIGIRKVLGASIQSIIRLLSADFLKTVLIANLIAFPVAWYLMNKWLQDFAYRIHISWWIFAAAAIAALLVALVTVSIQSIKAALANPVKSLRSE</sequence>
<evidence type="ECO:0000256" key="3">
    <source>
        <dbReference type="ARBA" id="ARBA00022692"/>
    </source>
</evidence>
<evidence type="ECO:0000313" key="9">
    <source>
        <dbReference type="EMBL" id="PWK77365.1"/>
    </source>
</evidence>
<comment type="caution">
    <text evidence="9">The sequence shown here is derived from an EMBL/GenBank/DDBJ whole genome shotgun (WGS) entry which is preliminary data.</text>
</comment>
<dbReference type="InterPro" id="IPR003838">
    <property type="entry name" value="ABC3_permease_C"/>
</dbReference>
<dbReference type="EMBL" id="QGHA01000005">
    <property type="protein sequence ID" value="PWK77365.1"/>
    <property type="molecule type" value="Genomic_DNA"/>
</dbReference>
<feature type="transmembrane region" description="Helical" evidence="6">
    <location>
        <begin position="337"/>
        <end position="355"/>
    </location>
</feature>
<comment type="subcellular location">
    <subcellularLocation>
        <location evidence="1">Cell membrane</location>
        <topology evidence="1">Multi-pass membrane protein</topology>
    </subcellularLocation>
</comment>
<feature type="transmembrane region" description="Helical" evidence="6">
    <location>
        <begin position="719"/>
        <end position="739"/>
    </location>
</feature>